<evidence type="ECO:0000313" key="2">
    <source>
        <dbReference type="EMBL" id="MDR6846255.1"/>
    </source>
</evidence>
<protein>
    <recommendedName>
        <fullName evidence="4">Lipocalin-like domain-containing protein</fullName>
    </recommendedName>
</protein>
<proteinExistence type="predicted"/>
<dbReference type="PROSITE" id="PS51257">
    <property type="entry name" value="PROKAR_LIPOPROTEIN"/>
    <property type="match status" value="1"/>
</dbReference>
<reference evidence="2 3" key="1">
    <citation type="submission" date="2023-07" db="EMBL/GenBank/DDBJ databases">
        <title>Sorghum-associated microbial communities from plants grown in Nebraska, USA.</title>
        <authorList>
            <person name="Schachtman D."/>
        </authorList>
    </citation>
    <scope>NUCLEOTIDE SEQUENCE [LARGE SCALE GENOMIC DNA]</scope>
    <source>
        <strain evidence="2 3">BE124</strain>
    </source>
</reference>
<evidence type="ECO:0000313" key="3">
    <source>
        <dbReference type="Proteomes" id="UP001261871"/>
    </source>
</evidence>
<evidence type="ECO:0000256" key="1">
    <source>
        <dbReference type="SAM" id="SignalP"/>
    </source>
</evidence>
<evidence type="ECO:0008006" key="4">
    <source>
        <dbReference type="Google" id="ProtNLM"/>
    </source>
</evidence>
<feature type="signal peptide" evidence="1">
    <location>
        <begin position="1"/>
        <end position="20"/>
    </location>
</feature>
<keyword evidence="3" id="KW-1185">Reference proteome</keyword>
<dbReference type="RefSeq" id="WP_310008308.1">
    <property type="nucleotide sequence ID" value="NZ_JAVDTX010000007.1"/>
</dbReference>
<sequence length="269" mass="29253">MKNNKIIYLLIASLMLIFSACEPIVEEDHLENSTNVEGVTLKATNTTAGGNEIKLEMLTPGISGHWNYIIGKALTDEATIVFPVMGTFNFAYRGTLGAELFEKKVAVTIDKLDHPVPAEWGALLGADAVKGKTWVFYKDNPEANGDGPLWWFMSPPNNPDPASVMGAWWNAGICCPPSDADGKMHFDLDGDANFNHYETKTATPTKGLFTLDVAGKRLIISDGAKMLGSAAGNADGVYTIVELTDNKMILYLNNNEANGTGWTFVFRPE</sequence>
<organism evidence="2 3">
    <name type="scientific">Flavobacterium granuli</name>
    <dbReference type="NCBI Taxonomy" id="280093"/>
    <lineage>
        <taxon>Bacteria</taxon>
        <taxon>Pseudomonadati</taxon>
        <taxon>Bacteroidota</taxon>
        <taxon>Flavobacteriia</taxon>
        <taxon>Flavobacteriales</taxon>
        <taxon>Flavobacteriaceae</taxon>
        <taxon>Flavobacterium</taxon>
    </lineage>
</organism>
<keyword evidence="1" id="KW-0732">Signal</keyword>
<gene>
    <name evidence="2" type="ORF">J2W95_002971</name>
</gene>
<dbReference type="Proteomes" id="UP001261871">
    <property type="component" value="Unassembled WGS sequence"/>
</dbReference>
<name>A0ABU1S6G4_9FLAO</name>
<comment type="caution">
    <text evidence="2">The sequence shown here is derived from an EMBL/GenBank/DDBJ whole genome shotgun (WGS) entry which is preliminary data.</text>
</comment>
<feature type="chain" id="PRO_5046707014" description="Lipocalin-like domain-containing protein" evidence="1">
    <location>
        <begin position="21"/>
        <end position="269"/>
    </location>
</feature>
<accession>A0ABU1S6G4</accession>
<dbReference type="EMBL" id="JAVDTX010000007">
    <property type="protein sequence ID" value="MDR6846255.1"/>
    <property type="molecule type" value="Genomic_DNA"/>
</dbReference>